<proteinExistence type="predicted"/>
<keyword evidence="2" id="KW-1185">Reference proteome</keyword>
<dbReference type="Proteomes" id="UP000233551">
    <property type="component" value="Unassembled WGS sequence"/>
</dbReference>
<sequence length="89" mass="9963">MPDSWSVVKDRNLSLWPLRATKALSHVICSSWFRFCTSMIFIDVHDLLLPHEVGELGHWKLLLPSSSIGCGGSDPCYHGGLTFWATLGY</sequence>
<evidence type="ECO:0000313" key="1">
    <source>
        <dbReference type="EMBL" id="PKI52614.1"/>
    </source>
</evidence>
<accession>A0A2I0J8P0</accession>
<protein>
    <submittedName>
        <fullName evidence="1">Uncharacterized protein</fullName>
    </submittedName>
</protein>
<reference evidence="1 2" key="1">
    <citation type="submission" date="2017-11" db="EMBL/GenBank/DDBJ databases">
        <title>De-novo sequencing of pomegranate (Punica granatum L.) genome.</title>
        <authorList>
            <person name="Akparov Z."/>
            <person name="Amiraslanov A."/>
            <person name="Hajiyeva S."/>
            <person name="Abbasov M."/>
            <person name="Kaur K."/>
            <person name="Hamwieh A."/>
            <person name="Solovyev V."/>
            <person name="Salamov A."/>
            <person name="Braich B."/>
            <person name="Kosarev P."/>
            <person name="Mahmoud A."/>
            <person name="Hajiyev E."/>
            <person name="Babayeva S."/>
            <person name="Izzatullayeva V."/>
            <person name="Mammadov A."/>
            <person name="Mammadov A."/>
            <person name="Sharifova S."/>
            <person name="Ojaghi J."/>
            <person name="Eynullazada K."/>
            <person name="Bayramov B."/>
            <person name="Abdulazimova A."/>
            <person name="Shahmuradov I."/>
        </authorList>
    </citation>
    <scope>NUCLEOTIDE SEQUENCE [LARGE SCALE GENOMIC DNA]</scope>
    <source>
        <strain evidence="2">cv. AG2017</strain>
        <tissue evidence="1">Leaf</tissue>
    </source>
</reference>
<organism evidence="1 2">
    <name type="scientific">Punica granatum</name>
    <name type="common">Pomegranate</name>
    <dbReference type="NCBI Taxonomy" id="22663"/>
    <lineage>
        <taxon>Eukaryota</taxon>
        <taxon>Viridiplantae</taxon>
        <taxon>Streptophyta</taxon>
        <taxon>Embryophyta</taxon>
        <taxon>Tracheophyta</taxon>
        <taxon>Spermatophyta</taxon>
        <taxon>Magnoliopsida</taxon>
        <taxon>eudicotyledons</taxon>
        <taxon>Gunneridae</taxon>
        <taxon>Pentapetalae</taxon>
        <taxon>rosids</taxon>
        <taxon>malvids</taxon>
        <taxon>Myrtales</taxon>
        <taxon>Lythraceae</taxon>
        <taxon>Punica</taxon>
    </lineage>
</organism>
<name>A0A2I0J8P0_PUNGR</name>
<comment type="caution">
    <text evidence="1">The sequence shown here is derived from an EMBL/GenBank/DDBJ whole genome shotgun (WGS) entry which is preliminary data.</text>
</comment>
<dbReference type="AlphaFoldDB" id="A0A2I0J8P0"/>
<dbReference type="EMBL" id="PGOL01001924">
    <property type="protein sequence ID" value="PKI52614.1"/>
    <property type="molecule type" value="Genomic_DNA"/>
</dbReference>
<gene>
    <name evidence="1" type="ORF">CRG98_026954</name>
</gene>
<evidence type="ECO:0000313" key="2">
    <source>
        <dbReference type="Proteomes" id="UP000233551"/>
    </source>
</evidence>